<dbReference type="OrthoDB" id="65716at2759"/>
<protein>
    <submittedName>
        <fullName evidence="1">Uncharacterized protein</fullName>
    </submittedName>
</protein>
<name>A0A8I3A4K5_9AGAM</name>
<comment type="caution">
    <text evidence="1">The sequence shown here is derived from an EMBL/GenBank/DDBJ whole genome shotgun (WGS) entry which is preliminary data.</text>
</comment>
<reference evidence="1" key="1">
    <citation type="submission" date="2021-03" db="EMBL/GenBank/DDBJ databases">
        <title>Evolutionary innovations through gain and loss of genes in the ectomycorrhizal Boletales.</title>
        <authorList>
            <person name="Wu G."/>
            <person name="Miyauchi S."/>
            <person name="Morin E."/>
            <person name="Yang Z.-L."/>
            <person name="Xu J."/>
            <person name="Martin F.M."/>
        </authorList>
    </citation>
    <scope>NUCLEOTIDE SEQUENCE</scope>
    <source>
        <strain evidence="1">BR01</strain>
    </source>
</reference>
<evidence type="ECO:0000313" key="3">
    <source>
        <dbReference type="Proteomes" id="UP000683000"/>
    </source>
</evidence>
<dbReference type="Proteomes" id="UP000683000">
    <property type="component" value="Unassembled WGS sequence"/>
</dbReference>
<evidence type="ECO:0000313" key="2">
    <source>
        <dbReference type="EMBL" id="KAG6380510.1"/>
    </source>
</evidence>
<dbReference type="EMBL" id="JAGFBS010000003">
    <property type="protein sequence ID" value="KAG6380510.1"/>
    <property type="molecule type" value="Genomic_DNA"/>
</dbReference>
<dbReference type="EMBL" id="JAGFBS010000054">
    <property type="protein sequence ID" value="KAG6370323.1"/>
    <property type="molecule type" value="Genomic_DNA"/>
</dbReference>
<accession>A0A8I3A4K5</accession>
<evidence type="ECO:0000313" key="1">
    <source>
        <dbReference type="EMBL" id="KAG6370323.1"/>
    </source>
</evidence>
<sequence>MPWYRLSLRLFGISSVNSRLARTILSNRFSPQDLVFIEEAFERLLLDYDHVFSAMGVM</sequence>
<proteinExistence type="predicted"/>
<gene>
    <name evidence="1" type="ORF">JVT61DRAFT_12276</name>
    <name evidence="2" type="ORF">JVT61DRAFT_8672</name>
</gene>
<keyword evidence="3" id="KW-1185">Reference proteome</keyword>
<dbReference type="AlphaFoldDB" id="A0A8I3A4K5"/>
<organism evidence="1 3">
    <name type="scientific">Boletus reticuloceps</name>
    <dbReference type="NCBI Taxonomy" id="495285"/>
    <lineage>
        <taxon>Eukaryota</taxon>
        <taxon>Fungi</taxon>
        <taxon>Dikarya</taxon>
        <taxon>Basidiomycota</taxon>
        <taxon>Agaricomycotina</taxon>
        <taxon>Agaricomycetes</taxon>
        <taxon>Agaricomycetidae</taxon>
        <taxon>Boletales</taxon>
        <taxon>Boletineae</taxon>
        <taxon>Boletaceae</taxon>
        <taxon>Boletoideae</taxon>
        <taxon>Boletus</taxon>
    </lineage>
</organism>